<protein>
    <recommendedName>
        <fullName evidence="3">DUF559 domain-containing protein</fullName>
    </recommendedName>
</protein>
<dbReference type="EMBL" id="JBHDLJ010000003">
    <property type="protein sequence ID" value="MFB0834066.1"/>
    <property type="molecule type" value="Genomic_DNA"/>
</dbReference>
<evidence type="ECO:0008006" key="3">
    <source>
        <dbReference type="Google" id="ProtNLM"/>
    </source>
</evidence>
<keyword evidence="2" id="KW-1185">Reference proteome</keyword>
<gene>
    <name evidence="1" type="ORF">ACETWP_05635</name>
</gene>
<evidence type="ECO:0000313" key="2">
    <source>
        <dbReference type="Proteomes" id="UP001575652"/>
    </source>
</evidence>
<comment type="caution">
    <text evidence="1">The sequence shown here is derived from an EMBL/GenBank/DDBJ whole genome shotgun (WGS) entry which is preliminary data.</text>
</comment>
<organism evidence="1 2">
    <name type="scientific">Arthrobacter halodurans</name>
    <dbReference type="NCBI Taxonomy" id="516699"/>
    <lineage>
        <taxon>Bacteria</taxon>
        <taxon>Bacillati</taxon>
        <taxon>Actinomycetota</taxon>
        <taxon>Actinomycetes</taxon>
        <taxon>Micrococcales</taxon>
        <taxon>Micrococcaceae</taxon>
        <taxon>Arthrobacter</taxon>
    </lineage>
</organism>
<sequence>MDAEEALADVGGLARWKALAGSGVQPRQLRAAVAAGTVVRPSYGLYAMPGIAPELVAALSLGSSLGCVSAARFHGLWVHNRQGLHLSSPRGVRAPSNGRVHRLRQSHGPVVPLRVCLRQVLACLPDREALVVAESAVVKGLVTLDDLKDLSAGRGSLRAAAVIERIDAGAESVPETLARDVLRAAGYAVVCQRRIRGVGRVDLEVDGSLLIEIDGRTYHSDERSFAEDRRRWNELTIQGRDVLVLPAKPILVRPESVLEPVERYFLGRASSAGATWGSTPRWVRGGTVDAR</sequence>
<dbReference type="RefSeq" id="WP_373971232.1">
    <property type="nucleotide sequence ID" value="NZ_JBHDLJ010000003.1"/>
</dbReference>
<dbReference type="InterPro" id="IPR011335">
    <property type="entry name" value="Restrct_endonuc-II-like"/>
</dbReference>
<name>A0ABV4UL84_9MICC</name>
<reference evidence="1 2" key="1">
    <citation type="submission" date="2024-09" db="EMBL/GenBank/DDBJ databases">
        <authorList>
            <person name="Salinas-Garcia M.A."/>
            <person name="Prieme A."/>
        </authorList>
    </citation>
    <scope>NUCLEOTIDE SEQUENCE [LARGE SCALE GENOMIC DNA]</scope>
    <source>
        <strain evidence="1 2">DSM 21081</strain>
    </source>
</reference>
<accession>A0ABV4UL84</accession>
<dbReference type="Gene3D" id="3.40.960.10">
    <property type="entry name" value="VSR Endonuclease"/>
    <property type="match status" value="1"/>
</dbReference>
<dbReference type="SUPFAM" id="SSF52980">
    <property type="entry name" value="Restriction endonuclease-like"/>
    <property type="match status" value="1"/>
</dbReference>
<evidence type="ECO:0000313" key="1">
    <source>
        <dbReference type="EMBL" id="MFB0834066.1"/>
    </source>
</evidence>
<proteinExistence type="predicted"/>
<dbReference type="Proteomes" id="UP001575652">
    <property type="component" value="Unassembled WGS sequence"/>
</dbReference>